<organism evidence="1">
    <name type="scientific">viral metagenome</name>
    <dbReference type="NCBI Taxonomy" id="1070528"/>
    <lineage>
        <taxon>unclassified sequences</taxon>
        <taxon>metagenomes</taxon>
        <taxon>organismal metagenomes</taxon>
    </lineage>
</organism>
<proteinExistence type="predicted"/>
<sequence length="134" mass="16381">MAQLTYQEHLAEVIKEDRKLELGFLEERNQQREREIQEYHKESFRRFGHLYGWRPNDCPPIRIDDDLPEEICEYYQWYCEALYPGWFNPDEFIVTTEQEGLWPEFRATFEQNDCAEPNPIELRIAWKAFLERTS</sequence>
<name>A0A6C0AHQ9_9ZZZZ</name>
<dbReference type="EMBL" id="MN740625">
    <property type="protein sequence ID" value="QHS78990.1"/>
    <property type="molecule type" value="Genomic_DNA"/>
</dbReference>
<accession>A0A6C0AHQ9</accession>
<reference evidence="1" key="1">
    <citation type="journal article" date="2020" name="Nature">
        <title>Giant virus diversity and host interactions through global metagenomics.</title>
        <authorList>
            <person name="Schulz F."/>
            <person name="Roux S."/>
            <person name="Paez-Espino D."/>
            <person name="Jungbluth S."/>
            <person name="Walsh D.A."/>
            <person name="Denef V.J."/>
            <person name="McMahon K.D."/>
            <person name="Konstantinidis K.T."/>
            <person name="Eloe-Fadrosh E.A."/>
            <person name="Kyrpides N.C."/>
            <person name="Woyke T."/>
        </authorList>
    </citation>
    <scope>NUCLEOTIDE SEQUENCE</scope>
    <source>
        <strain evidence="1">GVMAG-S-1035118-87</strain>
    </source>
</reference>
<protein>
    <submittedName>
        <fullName evidence="1">Uncharacterized protein</fullName>
    </submittedName>
</protein>
<dbReference type="AlphaFoldDB" id="A0A6C0AHQ9"/>
<evidence type="ECO:0000313" key="1">
    <source>
        <dbReference type="EMBL" id="QHS78990.1"/>
    </source>
</evidence>